<proteinExistence type="predicted"/>
<dbReference type="Proteomes" id="UP000800200">
    <property type="component" value="Unassembled WGS sequence"/>
</dbReference>
<name>A0A6A6DJ31_9PEZI</name>
<evidence type="ECO:0000256" key="1">
    <source>
        <dbReference type="SAM" id="MobiDB-lite"/>
    </source>
</evidence>
<dbReference type="AlphaFoldDB" id="A0A6A6DJ31"/>
<feature type="region of interest" description="Disordered" evidence="1">
    <location>
        <begin position="95"/>
        <end position="153"/>
    </location>
</feature>
<dbReference type="EMBL" id="ML994665">
    <property type="protein sequence ID" value="KAF2179534.1"/>
    <property type="molecule type" value="Genomic_DNA"/>
</dbReference>
<sequence>MPNIIRRPRVRPRPKPQRSPARDPGTHLTYEERCHIYSLSQYSQWSQRAIASTLQLPRSTVQSAIHAMTKTPRKRRAREPIPTAHVRSPALAAATSSSAIYESSAPHIATPTRPDILQPPSYHPPGAASTGPSSATPIPEDHHRQSPQPAPAMAASRWAPINPGIKRSMPTNGLHDRSGNLSTESIDLQHGFNAHKGASVGSSLPPNRPKPAPIEPRFVYESSRIAPACTNTPQAVYCRMDTEELQSRASHHSSLVSCSIPLNARYHTFPSRNPPHQTTLAHQVTAAPTVPLQ</sequence>
<organism evidence="2 3">
    <name type="scientific">Zopfia rhizophila CBS 207.26</name>
    <dbReference type="NCBI Taxonomy" id="1314779"/>
    <lineage>
        <taxon>Eukaryota</taxon>
        <taxon>Fungi</taxon>
        <taxon>Dikarya</taxon>
        <taxon>Ascomycota</taxon>
        <taxon>Pezizomycotina</taxon>
        <taxon>Dothideomycetes</taxon>
        <taxon>Dothideomycetes incertae sedis</taxon>
        <taxon>Zopfiaceae</taxon>
        <taxon>Zopfia</taxon>
    </lineage>
</organism>
<gene>
    <name evidence="2" type="ORF">K469DRAFT_716200</name>
</gene>
<protein>
    <recommendedName>
        <fullName evidence="4">Transposase IS30-like HTH domain-containing protein</fullName>
    </recommendedName>
</protein>
<evidence type="ECO:0000313" key="2">
    <source>
        <dbReference type="EMBL" id="KAF2179534.1"/>
    </source>
</evidence>
<evidence type="ECO:0000313" key="3">
    <source>
        <dbReference type="Proteomes" id="UP000800200"/>
    </source>
</evidence>
<keyword evidence="3" id="KW-1185">Reference proteome</keyword>
<feature type="compositionally biased region" description="Polar residues" evidence="1">
    <location>
        <begin position="270"/>
        <end position="282"/>
    </location>
</feature>
<dbReference type="OrthoDB" id="3761119at2759"/>
<evidence type="ECO:0008006" key="4">
    <source>
        <dbReference type="Google" id="ProtNLM"/>
    </source>
</evidence>
<feature type="region of interest" description="Disordered" evidence="1">
    <location>
        <begin position="1"/>
        <end position="28"/>
    </location>
</feature>
<feature type="compositionally biased region" description="Basic residues" evidence="1">
    <location>
        <begin position="1"/>
        <end position="16"/>
    </location>
</feature>
<accession>A0A6A6DJ31</accession>
<feature type="region of interest" description="Disordered" evidence="1">
    <location>
        <begin position="269"/>
        <end position="293"/>
    </location>
</feature>
<reference evidence="2" key="1">
    <citation type="journal article" date="2020" name="Stud. Mycol.">
        <title>101 Dothideomycetes genomes: a test case for predicting lifestyles and emergence of pathogens.</title>
        <authorList>
            <person name="Haridas S."/>
            <person name="Albert R."/>
            <person name="Binder M."/>
            <person name="Bloem J."/>
            <person name="Labutti K."/>
            <person name="Salamov A."/>
            <person name="Andreopoulos B."/>
            <person name="Baker S."/>
            <person name="Barry K."/>
            <person name="Bills G."/>
            <person name="Bluhm B."/>
            <person name="Cannon C."/>
            <person name="Castanera R."/>
            <person name="Culley D."/>
            <person name="Daum C."/>
            <person name="Ezra D."/>
            <person name="Gonzalez J."/>
            <person name="Henrissat B."/>
            <person name="Kuo A."/>
            <person name="Liang C."/>
            <person name="Lipzen A."/>
            <person name="Lutzoni F."/>
            <person name="Magnuson J."/>
            <person name="Mondo S."/>
            <person name="Nolan M."/>
            <person name="Ohm R."/>
            <person name="Pangilinan J."/>
            <person name="Park H.-J."/>
            <person name="Ramirez L."/>
            <person name="Alfaro M."/>
            <person name="Sun H."/>
            <person name="Tritt A."/>
            <person name="Yoshinaga Y."/>
            <person name="Zwiers L.-H."/>
            <person name="Turgeon B."/>
            <person name="Goodwin S."/>
            <person name="Spatafora J."/>
            <person name="Crous P."/>
            <person name="Grigoriev I."/>
        </authorList>
    </citation>
    <scope>NUCLEOTIDE SEQUENCE</scope>
    <source>
        <strain evidence="2">CBS 207.26</strain>
    </source>
</reference>